<keyword evidence="1" id="KW-1133">Transmembrane helix</keyword>
<feature type="non-terminal residue" evidence="2">
    <location>
        <position position="1"/>
    </location>
</feature>
<name>A0AAN8IQV8_TRICO</name>
<keyword evidence="3" id="KW-1185">Reference proteome</keyword>
<comment type="caution">
    <text evidence="2">The sequence shown here is derived from an EMBL/GenBank/DDBJ whole genome shotgun (WGS) entry which is preliminary data.</text>
</comment>
<feature type="transmembrane region" description="Helical" evidence="1">
    <location>
        <begin position="58"/>
        <end position="76"/>
    </location>
</feature>
<sequence length="89" mass="9816">VNAFVSVGDFSSVLLQSLVYIVSAAVIVYLLFVYLASDVFSGGEEGSSILKRASNMRLTLPIVPIVIWCSRLPYIMGADAMLRFFDFLM</sequence>
<organism evidence="2 3">
    <name type="scientific">Trichostrongylus colubriformis</name>
    <name type="common">Black scour worm</name>
    <dbReference type="NCBI Taxonomy" id="6319"/>
    <lineage>
        <taxon>Eukaryota</taxon>
        <taxon>Metazoa</taxon>
        <taxon>Ecdysozoa</taxon>
        <taxon>Nematoda</taxon>
        <taxon>Chromadorea</taxon>
        <taxon>Rhabditida</taxon>
        <taxon>Rhabditina</taxon>
        <taxon>Rhabditomorpha</taxon>
        <taxon>Strongyloidea</taxon>
        <taxon>Trichostrongylidae</taxon>
        <taxon>Trichostrongylus</taxon>
    </lineage>
</organism>
<dbReference type="EMBL" id="WIXE01009488">
    <property type="protein sequence ID" value="KAK5978392.1"/>
    <property type="molecule type" value="Genomic_DNA"/>
</dbReference>
<gene>
    <name evidence="2" type="ORF">GCK32_019638</name>
</gene>
<keyword evidence="1" id="KW-0472">Membrane</keyword>
<protein>
    <submittedName>
        <fullName evidence="2">Uncharacterized protein</fullName>
    </submittedName>
</protein>
<keyword evidence="1" id="KW-0812">Transmembrane</keyword>
<evidence type="ECO:0000313" key="3">
    <source>
        <dbReference type="Proteomes" id="UP001331761"/>
    </source>
</evidence>
<feature type="transmembrane region" description="Helical" evidence="1">
    <location>
        <begin position="18"/>
        <end position="37"/>
    </location>
</feature>
<dbReference type="AlphaFoldDB" id="A0AAN8IQV8"/>
<accession>A0AAN8IQV8</accession>
<proteinExistence type="predicted"/>
<evidence type="ECO:0000313" key="2">
    <source>
        <dbReference type="EMBL" id="KAK5978392.1"/>
    </source>
</evidence>
<reference evidence="2 3" key="1">
    <citation type="submission" date="2019-10" db="EMBL/GenBank/DDBJ databases">
        <title>Assembly and Annotation for the nematode Trichostrongylus colubriformis.</title>
        <authorList>
            <person name="Martin J."/>
        </authorList>
    </citation>
    <scope>NUCLEOTIDE SEQUENCE [LARGE SCALE GENOMIC DNA]</scope>
    <source>
        <strain evidence="2">G859</strain>
        <tissue evidence="2">Whole worm</tissue>
    </source>
</reference>
<dbReference type="Proteomes" id="UP001331761">
    <property type="component" value="Unassembled WGS sequence"/>
</dbReference>
<evidence type="ECO:0000256" key="1">
    <source>
        <dbReference type="SAM" id="Phobius"/>
    </source>
</evidence>